<proteinExistence type="predicted"/>
<feature type="domain" description="Dilute" evidence="1">
    <location>
        <begin position="306"/>
        <end position="655"/>
    </location>
</feature>
<evidence type="ECO:0000259" key="1">
    <source>
        <dbReference type="PROSITE" id="PS51126"/>
    </source>
</evidence>
<accession>A0A125RDW9</accession>
<reference evidence="2 3" key="1">
    <citation type="submission" date="2016-01" db="EMBL/GenBank/DDBJ databases">
        <title>Genome sequence of the yeast Holleya sinecauda.</title>
        <authorList>
            <person name="Dietrich F.S."/>
        </authorList>
    </citation>
    <scope>NUCLEOTIDE SEQUENCE [LARGE SCALE GENOMIC DNA]</scope>
    <source>
        <strain evidence="2 3">ATCC 58844</strain>
    </source>
</reference>
<sequence>MNFEDPWRYSGSANGYTATEELLEQRVKQTVKELPGESDLWCEVVILISQDDENVLSFRALVEEIGDRVNEKAQTGVTLLIYAIVYNHPTYVELLHETGKLDVNIPDDLTTYSPLMWCLTLKRKECCVELLNYDDELDLSYRNGNGATAIDLLLPGSEMYEFAKNHRMQNLSVSATSPISSTVDLYTGPARNMDVEDTLDNIKLQVAGLNLNEGENADLYVPPSNNNSEALNTQVMFDFENLIQGEYVEFAEYDIMKILDLLISLPQKQPNDPVAPAALIFQCLRYAHRKAESNILVDKMFNLSLTRILSSQQSTTGGVVTDRKGDIVDHSYWLSCLTFLYYYLYRDERFFKKYPILLQDLINAMQTLMIEICSSVMSRVKDLIVPAILTHTTIFDVKETLYKKDWNFFKKRKQPSKKMRSSYDDILHMLYPPSMEEQMKVSPIKIVQIFGALSYVLELHHIHPFFYIQCISTSIKWFSNSVFNHIITSRKYLSRAQAIQIRFNLSAIEDWIKNHDMKVNYSTMIDTFIWERFPYTLIKPVSEINLKMKSLRNVTMYTPVDNDNIPIRDNHNSLFYHQSLYRISQLYMEPLLQLLQWLQVATSLQDDESLTYTMGLLSVLTPAQMLRVVEKYRYEVDEHRFKSPLKKLLSSLVKKGSEVLLPESSHILVILPMMNELIEVYVSCDNAAKFVPLLSEKLQDEIELLHEHNMRERLIDVNPGHRINGELSTQKVEPVISSGAENYKTEDDSARAVEPRSAFSLKEQSNWSSTVDCENNPW</sequence>
<dbReference type="PANTHER" id="PTHR16027:SF6">
    <property type="entry name" value="DILUTE DOMAIN-CONTAINING PROTEIN"/>
    <property type="match status" value="1"/>
</dbReference>
<dbReference type="SMART" id="SM01132">
    <property type="entry name" value="DIL"/>
    <property type="match status" value="1"/>
</dbReference>
<keyword evidence="3" id="KW-1185">Reference proteome</keyword>
<dbReference type="InterPro" id="IPR036770">
    <property type="entry name" value="Ankyrin_rpt-contain_sf"/>
</dbReference>
<dbReference type="STRING" id="45286.A0A125RDW9"/>
<protein>
    <submittedName>
        <fullName evidence="2">HBL101Wp</fullName>
    </submittedName>
</protein>
<name>A0A125RDW9_9SACH</name>
<dbReference type="AlphaFoldDB" id="A0A125RDW9"/>
<dbReference type="RefSeq" id="XP_017985797.1">
    <property type="nucleotide sequence ID" value="XM_018130107.1"/>
</dbReference>
<dbReference type="SUPFAM" id="SSF48403">
    <property type="entry name" value="Ankyrin repeat"/>
    <property type="match status" value="1"/>
</dbReference>
<dbReference type="GeneID" id="28721969"/>
<dbReference type="GO" id="GO:0051020">
    <property type="term" value="F:GTPase binding"/>
    <property type="evidence" value="ECO:0007669"/>
    <property type="project" value="TreeGrafter"/>
</dbReference>
<organism evidence="2 3">
    <name type="scientific">Eremothecium sinecaudum</name>
    <dbReference type="NCBI Taxonomy" id="45286"/>
    <lineage>
        <taxon>Eukaryota</taxon>
        <taxon>Fungi</taxon>
        <taxon>Dikarya</taxon>
        <taxon>Ascomycota</taxon>
        <taxon>Saccharomycotina</taxon>
        <taxon>Saccharomycetes</taxon>
        <taxon>Saccharomycetales</taxon>
        <taxon>Saccharomycetaceae</taxon>
        <taxon>Eremothecium</taxon>
    </lineage>
</organism>
<dbReference type="Pfam" id="PF01843">
    <property type="entry name" value="DIL"/>
    <property type="match status" value="2"/>
</dbReference>
<dbReference type="PROSITE" id="PS51126">
    <property type="entry name" value="DILUTE"/>
    <property type="match status" value="1"/>
</dbReference>
<dbReference type="InterPro" id="IPR002110">
    <property type="entry name" value="Ankyrin_rpt"/>
</dbReference>
<dbReference type="Proteomes" id="UP000243052">
    <property type="component" value="Chromosome ii"/>
</dbReference>
<dbReference type="PANTHER" id="PTHR16027">
    <property type="entry name" value="DILUTE DOMAIN-CONTAINING PROTEIN YPR089W"/>
    <property type="match status" value="1"/>
</dbReference>
<dbReference type="EMBL" id="CP014242">
    <property type="protein sequence ID" value="AMD18801.1"/>
    <property type="molecule type" value="Genomic_DNA"/>
</dbReference>
<dbReference type="InterPro" id="IPR002710">
    <property type="entry name" value="Dilute_dom"/>
</dbReference>
<dbReference type="Gene3D" id="1.25.40.20">
    <property type="entry name" value="Ankyrin repeat-containing domain"/>
    <property type="match status" value="1"/>
</dbReference>
<dbReference type="OrthoDB" id="426293at2759"/>
<gene>
    <name evidence="2" type="ORF">AW171_hschr2318</name>
</gene>
<dbReference type="InterPro" id="IPR052072">
    <property type="entry name" value="Vascular_dev_regulator"/>
</dbReference>
<dbReference type="SMART" id="SM00248">
    <property type="entry name" value="ANK"/>
    <property type="match status" value="2"/>
</dbReference>
<dbReference type="Pfam" id="PF12796">
    <property type="entry name" value="Ank_2"/>
    <property type="match status" value="1"/>
</dbReference>
<evidence type="ECO:0000313" key="3">
    <source>
        <dbReference type="Proteomes" id="UP000243052"/>
    </source>
</evidence>
<evidence type="ECO:0000313" key="2">
    <source>
        <dbReference type="EMBL" id="AMD18801.1"/>
    </source>
</evidence>